<feature type="transmembrane region" description="Helical" evidence="1">
    <location>
        <begin position="159"/>
        <end position="185"/>
    </location>
</feature>
<dbReference type="EMBL" id="CP013695">
    <property type="protein sequence ID" value="ALU32129.1"/>
    <property type="molecule type" value="Genomic_DNA"/>
</dbReference>
<feature type="transmembrane region" description="Helical" evidence="1">
    <location>
        <begin position="130"/>
        <end position="147"/>
    </location>
</feature>
<evidence type="ECO:0000313" key="3">
    <source>
        <dbReference type="EMBL" id="ALU32129.1"/>
    </source>
</evidence>
<evidence type="ECO:0000313" key="2">
    <source>
        <dbReference type="EMBL" id="ALU29401.1"/>
    </source>
</evidence>
<keyword evidence="1" id="KW-0812">Transmembrane</keyword>
<dbReference type="OMA" id="YNRKIIH"/>
<dbReference type="PaxDb" id="1435377-SUSAZ_01090"/>
<dbReference type="GeneID" id="14550744"/>
<dbReference type="AlphaFoldDB" id="A0A0U3GKT8"/>
<keyword evidence="1" id="KW-0472">Membrane</keyword>
<dbReference type="Proteomes" id="UP000065473">
    <property type="component" value="Chromosome"/>
</dbReference>
<organism evidence="2 5">
    <name type="scientific">Sulfolobus acidocaldarius</name>
    <dbReference type="NCBI Taxonomy" id="2285"/>
    <lineage>
        <taxon>Archaea</taxon>
        <taxon>Thermoproteota</taxon>
        <taxon>Thermoprotei</taxon>
        <taxon>Sulfolobales</taxon>
        <taxon>Sulfolobaceae</taxon>
        <taxon>Sulfolobus</taxon>
    </lineage>
</organism>
<name>A0A0U3GKT8_9CREN</name>
<sequence length="216" mass="24801">MIITYSDVVWGLILVAWVAFVTLYLSKLINKYTNTYVTRKAIHILGGGVVAVVSQFLFSSPLVPIIASYAIMIYLIVHRTRQKMLNWFQDEGDRGEVYFSFSFGTVLLIMWLIEPTFWSSPLKFVPFLPLYYMSFGDGITGIIRNYVYRRRFKGFWGSVGMFLFCVPLGYLIYGIPGMISGVIATIVETLPYIDDNISVPFISFIFLYIAVKFLYI</sequence>
<feature type="transmembrane region" description="Helical" evidence="1">
    <location>
        <begin position="7"/>
        <end position="25"/>
    </location>
</feature>
<dbReference type="STRING" id="1435377.SUSAZ_01090"/>
<feature type="transmembrane region" description="Helical" evidence="1">
    <location>
        <begin position="45"/>
        <end position="77"/>
    </location>
</feature>
<accession>A0A0U3GKT8</accession>
<proteinExistence type="predicted"/>
<evidence type="ECO:0000313" key="5">
    <source>
        <dbReference type="Proteomes" id="UP000065473"/>
    </source>
</evidence>
<dbReference type="EMBL" id="CP013694">
    <property type="protein sequence ID" value="ALU29401.1"/>
    <property type="molecule type" value="Genomic_DNA"/>
</dbReference>
<evidence type="ECO:0000256" key="1">
    <source>
        <dbReference type="SAM" id="Phobius"/>
    </source>
</evidence>
<reference evidence="4 5" key="1">
    <citation type="submission" date="2015-12" db="EMBL/GenBank/DDBJ databases">
        <title>A stable core within a dynamic pangenome in Sulfolobus acidocaldarius.</title>
        <authorList>
            <person name="Anderson R."/>
            <person name="Kouris A."/>
            <person name="Seward C."/>
            <person name="Campbell K."/>
            <person name="Whitaker R."/>
        </authorList>
    </citation>
    <scope>NUCLEOTIDE SEQUENCE [LARGE SCALE GENOMIC DNA]</scope>
    <source>
        <strain evidence="2 5">GG12-C01-09</strain>
        <strain evidence="3 4">NG05B_CO5_07</strain>
    </source>
</reference>
<feature type="transmembrane region" description="Helical" evidence="1">
    <location>
        <begin position="97"/>
        <end position="118"/>
    </location>
</feature>
<feature type="transmembrane region" description="Helical" evidence="1">
    <location>
        <begin position="197"/>
        <end position="215"/>
    </location>
</feature>
<dbReference type="RefSeq" id="WP_011277136.1">
    <property type="nucleotide sequence ID" value="NZ_BHWZ01000001.1"/>
</dbReference>
<dbReference type="OrthoDB" id="100386at2157"/>
<dbReference type="GO" id="GO:0016779">
    <property type="term" value="F:nucleotidyltransferase activity"/>
    <property type="evidence" value="ECO:0007669"/>
    <property type="project" value="UniProtKB-KW"/>
</dbReference>
<gene>
    <name evidence="2" type="ORF">ATY89_05205</name>
    <name evidence="3" type="ORF">ATZ20_08225</name>
</gene>
<dbReference type="Proteomes" id="UP000060043">
    <property type="component" value="Chromosome"/>
</dbReference>
<keyword evidence="2" id="KW-0808">Transferase</keyword>
<protein>
    <submittedName>
        <fullName evidence="2">Phosphatidate cytidylyltransferase</fullName>
    </submittedName>
</protein>
<keyword evidence="1" id="KW-1133">Transmembrane helix</keyword>
<evidence type="ECO:0000313" key="4">
    <source>
        <dbReference type="Proteomes" id="UP000060043"/>
    </source>
</evidence>
<keyword evidence="2" id="KW-0548">Nucleotidyltransferase</keyword>